<reference evidence="1" key="1">
    <citation type="journal article" date="2017" name="Nature">
        <title>Structure of phycobilisome from the red alga Griffithsia pacifica.</title>
        <authorList>
            <person name="Zhang J."/>
            <person name="Ma J."/>
            <person name="Liu D."/>
            <person name="Qin S."/>
            <person name="Sun S."/>
            <person name="Zhao J."/>
            <person name="Sui S.F."/>
        </authorList>
    </citation>
    <scope>NUCLEOTIDE SEQUENCE</scope>
</reference>
<proteinExistence type="evidence at transcript level"/>
<dbReference type="EMBL" id="MF523560">
    <property type="protein sequence ID" value="ATG31131.1"/>
    <property type="molecule type" value="mRNA"/>
</dbReference>
<dbReference type="IntAct" id="A0A291FEC5">
    <property type="interactions" value="1"/>
</dbReference>
<name>A0A291FEC5_GRIPA</name>
<protein>
    <submittedName>
        <fullName evidence="1">LR gamma5</fullName>
    </submittedName>
</protein>
<evidence type="ECO:0000313" key="1">
    <source>
        <dbReference type="EMBL" id="ATG31131.1"/>
    </source>
</evidence>
<sequence>MYAFAPNTPFTASKAVVGKTSFTSPLPAQSESRPTAAPTMVLRTVLRSPVPSGAATVYGYVGRGNISVILAKADEYMAKSVRKQYLAKSNPYGTFGVQCTEGSVKFAADFSRIRALNAEFRAKLGSASKKTFDMYENRKNAISNSHGCHHEETQFVGYKGVSSMYNVSKSEASGSCSRYASPETVVEAAMLRFMDIQVKMAANPTGVYNISCNEGAARGQAEDVRVAALNAAFRQGQKSLGKLLDEKYQQKKQGYSFAHGCNYEEGLINKYPALGAAFRSKSYGY</sequence>
<organism evidence="1">
    <name type="scientific">Griffithsia pacifica</name>
    <name type="common">Red alga</name>
    <dbReference type="NCBI Taxonomy" id="35689"/>
    <lineage>
        <taxon>Eukaryota</taxon>
        <taxon>Rhodophyta</taxon>
        <taxon>Florideophyceae</taxon>
        <taxon>Rhodymeniophycidae</taxon>
        <taxon>Ceramiales</taxon>
        <taxon>Ceramiaceae</taxon>
        <taxon>Griffithsia</taxon>
    </lineage>
</organism>
<dbReference type="AlphaFoldDB" id="A0A291FEC5"/>
<accession>A0A291FEC5</accession>
<gene>
    <name evidence="1" type="primary">rpeCg5</name>
</gene>